<proteinExistence type="inferred from homology"/>
<keyword evidence="4" id="KW-0408">Iron</keyword>
<feature type="domain" description="Fe/B12 periplasmic-binding" evidence="7">
    <location>
        <begin position="69"/>
        <end position="334"/>
    </location>
</feature>
<dbReference type="InterPro" id="IPR051313">
    <property type="entry name" value="Bact_iron-sidero_bind"/>
</dbReference>
<dbReference type="STRING" id="966.BTA35_0207275"/>
<dbReference type="CDD" id="cd01140">
    <property type="entry name" value="FatB"/>
    <property type="match status" value="1"/>
</dbReference>
<dbReference type="RefSeq" id="WP_078319145.1">
    <property type="nucleotide sequence ID" value="NZ_FXTS01000002.1"/>
</dbReference>
<dbReference type="PANTHER" id="PTHR30532">
    <property type="entry name" value="IRON III DICITRATE-BINDING PERIPLASMIC PROTEIN"/>
    <property type="match status" value="1"/>
</dbReference>
<dbReference type="Proteomes" id="UP000190064">
    <property type="component" value="Unassembled WGS sequence"/>
</dbReference>
<evidence type="ECO:0000313" key="9">
    <source>
        <dbReference type="Proteomes" id="UP000190064"/>
    </source>
</evidence>
<dbReference type="InterPro" id="IPR002491">
    <property type="entry name" value="ABC_transptr_periplasmic_BD"/>
</dbReference>
<evidence type="ECO:0000256" key="4">
    <source>
        <dbReference type="ARBA" id="ARBA00022496"/>
    </source>
</evidence>
<dbReference type="InterPro" id="IPR033870">
    <property type="entry name" value="FatB"/>
</dbReference>
<reference evidence="8" key="1">
    <citation type="submission" date="2017-02" db="EMBL/GenBank/DDBJ databases">
        <title>Draft Genome Sequence of the Salt Water Bacterium Oceanospirillum linum ATCC 11336.</title>
        <authorList>
            <person name="Trachtenberg A.M."/>
            <person name="Carney J.G."/>
            <person name="Linnane J.D."/>
            <person name="Rheaume B.A."/>
            <person name="Pitts N.L."/>
            <person name="Mykles D.L."/>
            <person name="Maclea K.S."/>
        </authorList>
    </citation>
    <scope>NUCLEOTIDE SEQUENCE [LARGE SCALE GENOMIC DNA]</scope>
    <source>
        <strain evidence="8">ATCC 11336</strain>
    </source>
</reference>
<dbReference type="GO" id="GO:1901678">
    <property type="term" value="P:iron coordination entity transport"/>
    <property type="evidence" value="ECO:0007669"/>
    <property type="project" value="UniProtKB-ARBA"/>
</dbReference>
<feature type="signal peptide" evidence="6">
    <location>
        <begin position="1"/>
        <end position="24"/>
    </location>
</feature>
<evidence type="ECO:0000313" key="8">
    <source>
        <dbReference type="EMBL" id="OOV87796.1"/>
    </source>
</evidence>
<name>A0A1T1HD98_OCELI</name>
<dbReference type="Pfam" id="PF01497">
    <property type="entry name" value="Peripla_BP_2"/>
    <property type="match status" value="1"/>
</dbReference>
<protein>
    <submittedName>
        <fullName evidence="8">Ferric anguibactin-binding protein</fullName>
    </submittedName>
</protein>
<feature type="chain" id="PRO_5010580261" evidence="6">
    <location>
        <begin position="25"/>
        <end position="334"/>
    </location>
</feature>
<evidence type="ECO:0000256" key="3">
    <source>
        <dbReference type="ARBA" id="ARBA00022448"/>
    </source>
</evidence>
<comment type="subcellular location">
    <subcellularLocation>
        <location evidence="1">Cell envelope</location>
    </subcellularLocation>
</comment>
<keyword evidence="9" id="KW-1185">Reference proteome</keyword>
<dbReference type="Gene3D" id="3.40.50.1980">
    <property type="entry name" value="Nitrogenase molybdenum iron protein domain"/>
    <property type="match status" value="2"/>
</dbReference>
<keyword evidence="3" id="KW-0813">Transport</keyword>
<keyword evidence="4" id="KW-0410">Iron transport</keyword>
<accession>A0A1T1HD98</accession>
<dbReference type="PROSITE" id="PS51257">
    <property type="entry name" value="PROKAR_LIPOPROTEIN"/>
    <property type="match status" value="1"/>
</dbReference>
<evidence type="ECO:0000256" key="1">
    <source>
        <dbReference type="ARBA" id="ARBA00004196"/>
    </source>
</evidence>
<evidence type="ECO:0000256" key="6">
    <source>
        <dbReference type="SAM" id="SignalP"/>
    </source>
</evidence>
<dbReference type="GO" id="GO:0030288">
    <property type="term" value="C:outer membrane-bounded periplasmic space"/>
    <property type="evidence" value="ECO:0007669"/>
    <property type="project" value="TreeGrafter"/>
</dbReference>
<keyword evidence="4" id="KW-0406">Ion transport</keyword>
<gene>
    <name evidence="8" type="ORF">BTA35_0207275</name>
</gene>
<evidence type="ECO:0000256" key="2">
    <source>
        <dbReference type="ARBA" id="ARBA00008814"/>
    </source>
</evidence>
<dbReference type="SUPFAM" id="SSF53807">
    <property type="entry name" value="Helical backbone' metal receptor"/>
    <property type="match status" value="1"/>
</dbReference>
<dbReference type="PANTHER" id="PTHR30532:SF28">
    <property type="entry name" value="PETROBACTIN-BINDING PROTEIN YCLQ"/>
    <property type="match status" value="1"/>
</dbReference>
<organism evidence="8 9">
    <name type="scientific">Oceanospirillum linum</name>
    <dbReference type="NCBI Taxonomy" id="966"/>
    <lineage>
        <taxon>Bacteria</taxon>
        <taxon>Pseudomonadati</taxon>
        <taxon>Pseudomonadota</taxon>
        <taxon>Gammaproteobacteria</taxon>
        <taxon>Oceanospirillales</taxon>
        <taxon>Oceanospirillaceae</taxon>
        <taxon>Oceanospirillum</taxon>
    </lineage>
</organism>
<comment type="similarity">
    <text evidence="2">Belongs to the bacterial solute-binding protein 8 family.</text>
</comment>
<dbReference type="EMBL" id="MTSD02000002">
    <property type="protein sequence ID" value="OOV87796.1"/>
    <property type="molecule type" value="Genomic_DNA"/>
</dbReference>
<dbReference type="PROSITE" id="PS50983">
    <property type="entry name" value="FE_B12_PBP"/>
    <property type="match status" value="1"/>
</dbReference>
<evidence type="ECO:0000259" key="7">
    <source>
        <dbReference type="PROSITE" id="PS50983"/>
    </source>
</evidence>
<dbReference type="AlphaFoldDB" id="A0A1T1HD98"/>
<evidence type="ECO:0000256" key="5">
    <source>
        <dbReference type="ARBA" id="ARBA00022729"/>
    </source>
</evidence>
<keyword evidence="5 6" id="KW-0732">Signal</keyword>
<comment type="caution">
    <text evidence="8">The sequence shown here is derived from an EMBL/GenBank/DDBJ whole genome shotgun (WGS) entry which is preliminary data.</text>
</comment>
<sequence>MTCNIKLRAWGLPVLLVVFAVLQGCDQKAIEATQEPLSLGGTQVESASYETVTVKHKLGTTVIDKLPQRVVALDMNDVDFLDQLGIPVAGMPKDFVPHFLSQYKEAPQVEDTGAIVAPNLERVHMAKPDLILITSLQAKYYKELSEIAPTIHFDVDYRNSETSHIEVIKEHLITLGQIFNKEKLAHKKAAELDARVAEAKRVTLSRPEKALIVLHNNGAFNSFGVRSRYGFVFNALGVMPASPVNEAGLHGQPVSSEFIRQANPDVIYIIDRTAVMEHRQPLNADTLSNPLLRQTTAWKNNRVIFADPEAWYITAASLNSMKLIINDVIKGYDQ</sequence>